<dbReference type="AlphaFoldDB" id="A0A1Y3PJ03"/>
<keyword evidence="1" id="KW-1133">Transmembrane helix</keyword>
<evidence type="ECO:0000256" key="1">
    <source>
        <dbReference type="SAM" id="Phobius"/>
    </source>
</evidence>
<sequence>MREVRSTKKRLGIAILMLLFTLSVVSYMVNEAMGVDPNYGFGTAVALIIFAFALLLTSLYQLAFGRRMEGGEC</sequence>
<keyword evidence="1" id="KW-0812">Transmembrane</keyword>
<evidence type="ECO:0000313" key="3">
    <source>
        <dbReference type="Proteomes" id="UP000196475"/>
    </source>
</evidence>
<keyword evidence="1" id="KW-0472">Membrane</keyword>
<name>A0A1Y3PJ03_9BACI</name>
<feature type="transmembrane region" description="Helical" evidence="1">
    <location>
        <begin position="12"/>
        <end position="29"/>
    </location>
</feature>
<evidence type="ECO:0000313" key="2">
    <source>
        <dbReference type="EMBL" id="OUM87330.1"/>
    </source>
</evidence>
<accession>A0A1Y3PJ03</accession>
<feature type="transmembrane region" description="Helical" evidence="1">
    <location>
        <begin position="41"/>
        <end position="60"/>
    </location>
</feature>
<gene>
    <name evidence="2" type="ORF">BAA01_12380</name>
</gene>
<reference evidence="3" key="1">
    <citation type="submission" date="2016-06" db="EMBL/GenBank/DDBJ databases">
        <authorList>
            <person name="Nascimento L."/>
            <person name="Pereira R.V."/>
            <person name="Martins L.F."/>
            <person name="Quaggio R.B."/>
            <person name="Silva A.M."/>
            <person name="Setubal J.C."/>
        </authorList>
    </citation>
    <scope>NUCLEOTIDE SEQUENCE [LARGE SCALE GENOMIC DNA]</scope>
</reference>
<proteinExistence type="predicted"/>
<comment type="caution">
    <text evidence="2">The sequence shown here is derived from an EMBL/GenBank/DDBJ whole genome shotgun (WGS) entry which is preliminary data.</text>
</comment>
<organism evidence="2 3">
    <name type="scientific">Bacillus thermozeamaize</name>
    <dbReference type="NCBI Taxonomy" id="230954"/>
    <lineage>
        <taxon>Bacteria</taxon>
        <taxon>Bacillati</taxon>
        <taxon>Bacillota</taxon>
        <taxon>Bacilli</taxon>
        <taxon>Bacillales</taxon>
        <taxon>Bacillaceae</taxon>
        <taxon>Bacillus</taxon>
    </lineage>
</organism>
<protein>
    <submittedName>
        <fullName evidence="2">Uncharacterized protein</fullName>
    </submittedName>
</protein>
<dbReference type="EMBL" id="LZRT01000076">
    <property type="protein sequence ID" value="OUM87330.1"/>
    <property type="molecule type" value="Genomic_DNA"/>
</dbReference>
<dbReference type="Proteomes" id="UP000196475">
    <property type="component" value="Unassembled WGS sequence"/>
</dbReference>